<evidence type="ECO:0000256" key="3">
    <source>
        <dbReference type="ARBA" id="ARBA00023054"/>
    </source>
</evidence>
<evidence type="ECO:0000259" key="7">
    <source>
        <dbReference type="PROSITE" id="PS51519"/>
    </source>
</evidence>
<keyword evidence="4 8" id="KW-0238">DNA-binding</keyword>
<evidence type="ECO:0000256" key="2">
    <source>
        <dbReference type="ARBA" id="ARBA00023015"/>
    </source>
</evidence>
<dbReference type="InterPro" id="IPR003035">
    <property type="entry name" value="RWP-RK_dom"/>
</dbReference>
<dbReference type="PROSITE" id="PS51519">
    <property type="entry name" value="RWP_RK"/>
    <property type="match status" value="1"/>
</dbReference>
<keyword evidence="6" id="KW-0539">Nucleus</keyword>
<sequence length="185" mass="21147">MQSLHRVEQSDPVMIFASTTRSQAPCYLTSPTVNNSEARLLPIVSPMKRSRKSRIVFDFSTEEMAKYFHMSQRKAAQQLGVATVTVKRNCRRLGIVWPYRLMKSKRHTINRLTISREDAQRIRHERSLARAKASCSLADRIHSQSLESADDKTAANVLTMLNHNQIELTEAGRAFARLPFDCKET</sequence>
<accession>A0A0P1B7I5</accession>
<keyword evidence="2" id="KW-0805">Transcription regulation</keyword>
<keyword evidence="5" id="KW-0804">Transcription</keyword>
<dbReference type="PANTHER" id="PTHR46373:SF2">
    <property type="entry name" value="RWP-RK DOMAIN-CONTAINING PROTEIN"/>
    <property type="match status" value="1"/>
</dbReference>
<dbReference type="OMA" id="PVMIFAS"/>
<proteinExistence type="predicted"/>
<evidence type="ECO:0000313" key="9">
    <source>
        <dbReference type="Proteomes" id="UP000054928"/>
    </source>
</evidence>
<feature type="domain" description="RWP-RK" evidence="7">
    <location>
        <begin position="42"/>
        <end position="125"/>
    </location>
</feature>
<dbReference type="Pfam" id="PF02042">
    <property type="entry name" value="RWP-RK"/>
    <property type="match status" value="1"/>
</dbReference>
<protein>
    <submittedName>
        <fullName evidence="8">Winged helix-turn-helix DNA-binding domain</fullName>
    </submittedName>
</protein>
<evidence type="ECO:0000256" key="1">
    <source>
        <dbReference type="ARBA" id="ARBA00004049"/>
    </source>
</evidence>
<dbReference type="PANTHER" id="PTHR46373">
    <property type="entry name" value="PROTEIN RKD4"/>
    <property type="match status" value="1"/>
</dbReference>
<evidence type="ECO:0000256" key="5">
    <source>
        <dbReference type="ARBA" id="ARBA00023163"/>
    </source>
</evidence>
<keyword evidence="3" id="KW-0175">Coiled coil</keyword>
<dbReference type="OrthoDB" id="167859at2759"/>
<dbReference type="EMBL" id="CCYD01000116">
    <property type="protein sequence ID" value="CEG50455.1"/>
    <property type="molecule type" value="Genomic_DNA"/>
</dbReference>
<evidence type="ECO:0000256" key="6">
    <source>
        <dbReference type="ARBA" id="ARBA00023242"/>
    </source>
</evidence>
<dbReference type="GO" id="GO:0003677">
    <property type="term" value="F:DNA binding"/>
    <property type="evidence" value="ECO:0007669"/>
    <property type="project" value="UniProtKB-KW"/>
</dbReference>
<name>A0A0P1B7I5_PLAHL</name>
<dbReference type="GO" id="GO:0003700">
    <property type="term" value="F:DNA-binding transcription factor activity"/>
    <property type="evidence" value="ECO:0007669"/>
    <property type="project" value="InterPro"/>
</dbReference>
<dbReference type="AlphaFoldDB" id="A0A0P1B7I5"/>
<dbReference type="GeneID" id="36395654"/>
<evidence type="ECO:0000313" key="8">
    <source>
        <dbReference type="EMBL" id="CEG50455.1"/>
    </source>
</evidence>
<evidence type="ECO:0000256" key="4">
    <source>
        <dbReference type="ARBA" id="ARBA00023125"/>
    </source>
</evidence>
<reference evidence="9" key="1">
    <citation type="submission" date="2014-09" db="EMBL/GenBank/DDBJ databases">
        <authorList>
            <person name="Sharma Rahul"/>
            <person name="Thines Marco"/>
        </authorList>
    </citation>
    <scope>NUCLEOTIDE SEQUENCE [LARGE SCALE GENOMIC DNA]</scope>
</reference>
<keyword evidence="9" id="KW-1185">Reference proteome</keyword>
<organism evidence="8 9">
    <name type="scientific">Plasmopara halstedii</name>
    <name type="common">Downy mildew of sunflower</name>
    <dbReference type="NCBI Taxonomy" id="4781"/>
    <lineage>
        <taxon>Eukaryota</taxon>
        <taxon>Sar</taxon>
        <taxon>Stramenopiles</taxon>
        <taxon>Oomycota</taxon>
        <taxon>Peronosporomycetes</taxon>
        <taxon>Peronosporales</taxon>
        <taxon>Peronosporaceae</taxon>
        <taxon>Plasmopara</taxon>
    </lineage>
</organism>
<dbReference type="Proteomes" id="UP000054928">
    <property type="component" value="Unassembled WGS sequence"/>
</dbReference>
<dbReference type="RefSeq" id="XP_024586824.1">
    <property type="nucleotide sequence ID" value="XM_024717823.1"/>
</dbReference>
<comment type="function">
    <text evidence="1">Putative transcription factor.</text>
</comment>
<dbReference type="InterPro" id="IPR044607">
    <property type="entry name" value="RKD-like"/>
</dbReference>